<dbReference type="InterPro" id="IPR011990">
    <property type="entry name" value="TPR-like_helical_dom_sf"/>
</dbReference>
<keyword evidence="1" id="KW-0547">Nucleotide-binding</keyword>
<name>A0ABV2RW68_BRAJP</name>
<evidence type="ECO:0000313" key="4">
    <source>
        <dbReference type="EMBL" id="MET4721186.1"/>
    </source>
</evidence>
<keyword evidence="2" id="KW-0067">ATP-binding</keyword>
<accession>A0ABV2RW68</accession>
<dbReference type="InterPro" id="IPR029787">
    <property type="entry name" value="Nucleotide_cyclase"/>
</dbReference>
<evidence type="ECO:0000313" key="5">
    <source>
        <dbReference type="Proteomes" id="UP001549291"/>
    </source>
</evidence>
<dbReference type="SUPFAM" id="SSF52540">
    <property type="entry name" value="P-loop containing nucleoside triphosphate hydrolases"/>
    <property type="match status" value="1"/>
</dbReference>
<dbReference type="SUPFAM" id="SSF55073">
    <property type="entry name" value="Nucleotide cyclase"/>
    <property type="match status" value="1"/>
</dbReference>
<sequence length="1047" mass="114560">MEAERRQVTVLFTDMVGFTTFSERSGEEAAFTLMRSLSRLMDEAVREQGGVVQGFTGDGIMAVFGAPVALEDAPLRACRTALSILQKVKTAGPELAAKHGVQPQLRIGLNSGAAVVGAVQPGAEAGVTVLGDTVNVAARLQALAEANSATMSEATQRLVQGMVEVRFAGEHAIKGKSEPQKVWRLDGIREGATRFGAAVSRGLSGFVGREREMEVLERGLDDARSQLRIVDLAAEPGMGKSRLLYELRKRIGKERAFFLTGNCSPDGQQTPFLPFIEVVRGSFRVGAGEAEKSIVQKLEMGLTTLGLHSLRNLGLLLHLLGLKAPEESLTGLDGVLIGLRTRELLQQLLEARCRLSPVVMIIEDLHWVDSASQELLGRIVESEASLRLLLVTTRRPEYTPPWLDRAAVAKLRLEPLPVGHIRRLVQSRLGVDVLPDALARQIADKAEGNPLFAEEIASFLTERGIICTTVDFDPSALAAALPMSVQSLLTARVDRLGADDRALLQAASVIGRRFEPQLLAAVVGRTGIDARLQAILALDLVNVDGKVGDYSFKHALVRDALYQSLLSEPRTELHLQIAEEIECRSGNRLTEVAEVLAHHYSQTARDDKAFAYLTMAGAKSLGVYSLDEAFAHFTAALALLDKNPACASDGQVADFLVSYAAVLEMSEKVKVLIDLLERYSTRIDRVGDDPRSVVIRYYHLNALWWNARYREAAAIHREVSRIADRLGDSRSKAYSLLGELLVSLAIAPKPLSEFEMFKKEAIRGASNCQDAYIQNWIWAAIGWDYMHRGSINDARGAMRELMDRGRVLADPRSTGLALSILVWIDIIQESYSEALDGSEQALTVAITPQDRTNAVLAKGCALVLLGQTEAGAPILHEVRRRCVSDGDLYRLNGNDAATAVCKVLQGAIGGGIRFLEDAISRREREGYQFMADWYRLNLCEIYLQIISGTEKPPLAILLKNLPTLMNVLFTASARIHGLTKHVLDNRQLDPLGQQVGSAHKALGLLYKVKKKQALALEHLTVAERIFSQYGPSPALTRVETALVELQQ</sequence>
<dbReference type="PANTHER" id="PTHR16305:SF28">
    <property type="entry name" value="GUANYLATE CYCLASE DOMAIN-CONTAINING PROTEIN"/>
    <property type="match status" value="1"/>
</dbReference>
<dbReference type="Proteomes" id="UP001549291">
    <property type="component" value="Unassembled WGS sequence"/>
</dbReference>
<dbReference type="SMART" id="SM00044">
    <property type="entry name" value="CYCc"/>
    <property type="match status" value="1"/>
</dbReference>
<proteinExistence type="predicted"/>
<reference evidence="4 5" key="1">
    <citation type="submission" date="2024-06" db="EMBL/GenBank/DDBJ databases">
        <title>Genomic Encyclopedia of Type Strains, Phase V (KMG-V): Genome sequencing to study the core and pangenomes of soil and plant-associated prokaryotes.</title>
        <authorList>
            <person name="Whitman W."/>
        </authorList>
    </citation>
    <scope>NUCLEOTIDE SEQUENCE [LARGE SCALE GENOMIC DNA]</scope>
    <source>
        <strain evidence="4 5">USDA 160</strain>
    </source>
</reference>
<protein>
    <submittedName>
        <fullName evidence="4">Class 3 adenylate cyclase</fullName>
    </submittedName>
</protein>
<dbReference type="Pfam" id="PF00211">
    <property type="entry name" value="Guanylate_cyc"/>
    <property type="match status" value="1"/>
</dbReference>
<dbReference type="CDD" id="cd07302">
    <property type="entry name" value="CHD"/>
    <property type="match status" value="1"/>
</dbReference>
<dbReference type="Pfam" id="PF13191">
    <property type="entry name" value="AAA_16"/>
    <property type="match status" value="1"/>
</dbReference>
<evidence type="ECO:0000259" key="3">
    <source>
        <dbReference type="PROSITE" id="PS50125"/>
    </source>
</evidence>
<feature type="domain" description="Guanylate cyclase" evidence="3">
    <location>
        <begin position="9"/>
        <end position="141"/>
    </location>
</feature>
<dbReference type="RefSeq" id="WP_038958806.1">
    <property type="nucleotide sequence ID" value="NZ_CP126013.1"/>
</dbReference>
<organism evidence="4 5">
    <name type="scientific">Bradyrhizobium japonicum</name>
    <dbReference type="NCBI Taxonomy" id="375"/>
    <lineage>
        <taxon>Bacteria</taxon>
        <taxon>Pseudomonadati</taxon>
        <taxon>Pseudomonadota</taxon>
        <taxon>Alphaproteobacteria</taxon>
        <taxon>Hyphomicrobiales</taxon>
        <taxon>Nitrobacteraceae</taxon>
        <taxon>Bradyrhizobium</taxon>
    </lineage>
</organism>
<dbReference type="EMBL" id="JBEPTQ010000002">
    <property type="protein sequence ID" value="MET4721186.1"/>
    <property type="molecule type" value="Genomic_DNA"/>
</dbReference>
<evidence type="ECO:0000256" key="2">
    <source>
        <dbReference type="ARBA" id="ARBA00022840"/>
    </source>
</evidence>
<dbReference type="InterPro" id="IPR041664">
    <property type="entry name" value="AAA_16"/>
</dbReference>
<dbReference type="Gene3D" id="3.40.50.300">
    <property type="entry name" value="P-loop containing nucleotide triphosphate hydrolases"/>
    <property type="match status" value="1"/>
</dbReference>
<comment type="caution">
    <text evidence="4">The sequence shown here is derived from an EMBL/GenBank/DDBJ whole genome shotgun (WGS) entry which is preliminary data.</text>
</comment>
<dbReference type="PROSITE" id="PS50125">
    <property type="entry name" value="GUANYLATE_CYCLASE_2"/>
    <property type="match status" value="1"/>
</dbReference>
<keyword evidence="5" id="KW-1185">Reference proteome</keyword>
<dbReference type="PANTHER" id="PTHR16305">
    <property type="entry name" value="TESTICULAR SOLUBLE ADENYLYL CYCLASE"/>
    <property type="match status" value="1"/>
</dbReference>
<gene>
    <name evidence="4" type="ORF">ABIF63_005292</name>
</gene>
<dbReference type="Gene3D" id="1.25.40.10">
    <property type="entry name" value="Tetratricopeptide repeat domain"/>
    <property type="match status" value="1"/>
</dbReference>
<dbReference type="InterPro" id="IPR001054">
    <property type="entry name" value="A/G_cyclase"/>
</dbReference>
<dbReference type="InterPro" id="IPR027417">
    <property type="entry name" value="P-loop_NTPase"/>
</dbReference>
<evidence type="ECO:0000256" key="1">
    <source>
        <dbReference type="ARBA" id="ARBA00022741"/>
    </source>
</evidence>
<dbReference type="Gene3D" id="3.30.70.1230">
    <property type="entry name" value="Nucleotide cyclase"/>
    <property type="match status" value="1"/>
</dbReference>